<comment type="caution">
    <text evidence="2">The sequence shown here is derived from an EMBL/GenBank/DDBJ whole genome shotgun (WGS) entry which is preliminary data.</text>
</comment>
<keyword evidence="3" id="KW-1185">Reference proteome</keyword>
<gene>
    <name evidence="2" type="ORF">FDP25_15025</name>
</gene>
<feature type="domain" description="Nitrile hydratase beta subunit" evidence="1">
    <location>
        <begin position="13"/>
        <end position="99"/>
    </location>
</feature>
<reference evidence="2 3" key="1">
    <citation type="submission" date="2019-05" db="EMBL/GenBank/DDBJ databases">
        <title>Roseovarius bejariae sp. nov., a moderately halophylic bacterium isolated from a saline soil in Rambla Salada (Murcia).</title>
        <authorList>
            <person name="Castro D.J."/>
            <person name="Gomez-Altuve A."/>
            <person name="Reina J.C."/>
            <person name="Rodriguez M."/>
            <person name="Sampedro I."/>
            <person name="Llamas I."/>
            <person name="Martinez-Checa F."/>
        </authorList>
    </citation>
    <scope>NUCLEOTIDE SEQUENCE [LARGE SCALE GENOMIC DNA]</scope>
    <source>
        <strain evidence="2 3">A21</strain>
    </source>
</reference>
<evidence type="ECO:0000313" key="2">
    <source>
        <dbReference type="EMBL" id="MRU16752.1"/>
    </source>
</evidence>
<dbReference type="SUPFAM" id="SSF50090">
    <property type="entry name" value="Electron transport accessory proteins"/>
    <property type="match status" value="1"/>
</dbReference>
<accession>A0A844CQ72</accession>
<organism evidence="2 3">
    <name type="scientific">Roseovarius bejariae</name>
    <dbReference type="NCBI Taxonomy" id="2576383"/>
    <lineage>
        <taxon>Bacteria</taxon>
        <taxon>Pseudomonadati</taxon>
        <taxon>Pseudomonadota</taxon>
        <taxon>Alphaproteobacteria</taxon>
        <taxon>Rhodobacterales</taxon>
        <taxon>Roseobacteraceae</taxon>
        <taxon>Roseovarius</taxon>
    </lineage>
</organism>
<evidence type="ECO:0000313" key="3">
    <source>
        <dbReference type="Proteomes" id="UP000564704"/>
    </source>
</evidence>
<evidence type="ECO:0000259" key="1">
    <source>
        <dbReference type="Pfam" id="PF02211"/>
    </source>
</evidence>
<sequence length="101" mass="11615">MRSPAVAPPTARRRMSERVRVKAMMPPGHVRTPAYLRGKEGVIERALGHFRNPEQLAYGLPAEEKPLYRVRFTMAEVWGEQAECPTDTLDAEIYAHWLERL</sequence>
<dbReference type="EMBL" id="SZWE01000002">
    <property type="protein sequence ID" value="MRU16752.1"/>
    <property type="molecule type" value="Genomic_DNA"/>
</dbReference>
<dbReference type="InterPro" id="IPR008990">
    <property type="entry name" value="Elect_transpt_acc-like_dom_sf"/>
</dbReference>
<name>A0A844CQ72_9RHOB</name>
<protein>
    <submittedName>
        <fullName evidence="2">Nitrile hydratase subunit beta</fullName>
    </submittedName>
</protein>
<proteinExistence type="predicted"/>
<dbReference type="InterPro" id="IPR024690">
    <property type="entry name" value="CN_hydtase_beta_dom_C"/>
</dbReference>
<dbReference type="Pfam" id="PF02211">
    <property type="entry name" value="NHase_beta_C"/>
    <property type="match status" value="1"/>
</dbReference>
<dbReference type="OrthoDB" id="3478924at2"/>
<dbReference type="AlphaFoldDB" id="A0A844CQ72"/>
<dbReference type="Proteomes" id="UP000564704">
    <property type="component" value="Unassembled WGS sequence"/>
</dbReference>
<dbReference type="Gene3D" id="2.30.30.50">
    <property type="match status" value="1"/>
</dbReference>